<dbReference type="Gene3D" id="3.30.420.40">
    <property type="match status" value="2"/>
</dbReference>
<evidence type="ECO:0000256" key="1">
    <source>
        <dbReference type="ARBA" id="ARBA00009156"/>
    </source>
</evidence>
<evidence type="ECO:0000313" key="8">
    <source>
        <dbReference type="Proteomes" id="UP001165074"/>
    </source>
</evidence>
<evidence type="ECO:0000256" key="3">
    <source>
        <dbReference type="ARBA" id="ARBA00022679"/>
    </source>
</evidence>
<name>A0A9W6SE74_9ACTN</name>
<comment type="similarity">
    <text evidence="1">Belongs to the FGGY kinase family.</text>
</comment>
<evidence type="ECO:0000259" key="6">
    <source>
        <dbReference type="Pfam" id="PF00370"/>
    </source>
</evidence>
<feature type="domain" description="Carbohydrate kinase FGGY N-terminal" evidence="6">
    <location>
        <begin position="15"/>
        <end position="252"/>
    </location>
</feature>
<sequence length="469" mass="49512">MKRNFDWWLTVPDLLVGLDVGTSSVKAAVCTAEGQELAHGSAPLAWRTTPLGTETDPERVLSTVRAALADALARAPEGQVIGLGVAGMAESGVLLGPDGRPVAPLIAWHDSRDRDQAARLAADLGEEEFAAATGLPLGTQWSLTKHRWMREHDDRIERAVRRLNVGEWVVHALGGEQASEYSLASRTGWLHLRDRTWWEPTLEWAGADRALLPPLVQAGTPLGRAVRDRAGDRLAGAVLTVAGHDHQAAAVGAAATGDGDVLDSCGTAEALVRTVPAPLPEPAVVELTRHGVTVGWHALPGRLSVLGATRGGLLLQHVLRLLGRDRDDLPELDRTALETEPGPLRVRLADDGTATVSGAGRDGTPAAVWRAALDEATAELERLQQIMTAAAGPYGQVVMTGGWAHSEAMVELRRRAFGNARRSTAVQAGARGAALLAGQAAGVRTAVTGPVPGPSGEYRVHPRQGEEIS</sequence>
<protein>
    <submittedName>
        <fullName evidence="7">Xylulose kinase</fullName>
    </submittedName>
</protein>
<keyword evidence="8" id="KW-1185">Reference proteome</keyword>
<evidence type="ECO:0000256" key="5">
    <source>
        <dbReference type="SAM" id="MobiDB-lite"/>
    </source>
</evidence>
<feature type="region of interest" description="Disordered" evidence="5">
    <location>
        <begin position="448"/>
        <end position="469"/>
    </location>
</feature>
<dbReference type="InterPro" id="IPR050406">
    <property type="entry name" value="FGGY_Carb_Kinase"/>
</dbReference>
<comment type="caution">
    <text evidence="7">The sequence shown here is derived from an EMBL/GenBank/DDBJ whole genome shotgun (WGS) entry which is preliminary data.</text>
</comment>
<accession>A0A9W6SE74</accession>
<dbReference type="InterPro" id="IPR043129">
    <property type="entry name" value="ATPase_NBD"/>
</dbReference>
<keyword evidence="3" id="KW-0808">Transferase</keyword>
<dbReference type="SUPFAM" id="SSF53067">
    <property type="entry name" value="Actin-like ATPase domain"/>
    <property type="match status" value="2"/>
</dbReference>
<dbReference type="CDD" id="cd07773">
    <property type="entry name" value="ASKHA_NBD_FGGY_FK"/>
    <property type="match status" value="1"/>
</dbReference>
<dbReference type="PIRSF" id="PIRSF000538">
    <property type="entry name" value="GlpK"/>
    <property type="match status" value="1"/>
</dbReference>
<keyword evidence="2" id="KW-0119">Carbohydrate metabolism</keyword>
<dbReference type="GO" id="GO:0042732">
    <property type="term" value="P:D-xylose metabolic process"/>
    <property type="evidence" value="ECO:0007669"/>
    <property type="project" value="UniProtKB-KW"/>
</dbReference>
<dbReference type="AlphaFoldDB" id="A0A9W6SE74"/>
<dbReference type="EMBL" id="BSTK01000023">
    <property type="protein sequence ID" value="GLY91963.1"/>
    <property type="molecule type" value="Genomic_DNA"/>
</dbReference>
<organism evidence="7 8">
    <name type="scientific">Actinoallomurus iriomotensis</name>
    <dbReference type="NCBI Taxonomy" id="478107"/>
    <lineage>
        <taxon>Bacteria</taxon>
        <taxon>Bacillati</taxon>
        <taxon>Actinomycetota</taxon>
        <taxon>Actinomycetes</taxon>
        <taxon>Streptosporangiales</taxon>
        <taxon>Thermomonosporaceae</taxon>
        <taxon>Actinoallomurus</taxon>
    </lineage>
</organism>
<proteinExistence type="inferred from homology"/>
<keyword evidence="4 7" id="KW-0418">Kinase</keyword>
<keyword evidence="2" id="KW-0859">Xylose metabolism</keyword>
<dbReference type="GO" id="GO:0016301">
    <property type="term" value="F:kinase activity"/>
    <property type="evidence" value="ECO:0007669"/>
    <property type="project" value="UniProtKB-KW"/>
</dbReference>
<reference evidence="7" key="1">
    <citation type="submission" date="2023-03" db="EMBL/GenBank/DDBJ databases">
        <title>Actinoallomurus iriomotensis NBRC 103684.</title>
        <authorList>
            <person name="Ichikawa N."/>
            <person name="Sato H."/>
            <person name="Tonouchi N."/>
        </authorList>
    </citation>
    <scope>NUCLEOTIDE SEQUENCE</scope>
    <source>
        <strain evidence="7">NBRC 103684</strain>
    </source>
</reference>
<evidence type="ECO:0000256" key="2">
    <source>
        <dbReference type="ARBA" id="ARBA00022629"/>
    </source>
</evidence>
<dbReference type="PANTHER" id="PTHR43095">
    <property type="entry name" value="SUGAR KINASE"/>
    <property type="match status" value="1"/>
</dbReference>
<dbReference type="InterPro" id="IPR018484">
    <property type="entry name" value="FGGY_N"/>
</dbReference>
<gene>
    <name evidence="7" type="ORF">Airi02_098910</name>
</gene>
<dbReference type="Pfam" id="PF00370">
    <property type="entry name" value="FGGY_N"/>
    <property type="match status" value="1"/>
</dbReference>
<feature type="compositionally biased region" description="Basic and acidic residues" evidence="5">
    <location>
        <begin position="458"/>
        <end position="469"/>
    </location>
</feature>
<evidence type="ECO:0000256" key="4">
    <source>
        <dbReference type="ARBA" id="ARBA00022777"/>
    </source>
</evidence>
<dbReference type="Proteomes" id="UP001165074">
    <property type="component" value="Unassembled WGS sequence"/>
</dbReference>
<dbReference type="InterPro" id="IPR000577">
    <property type="entry name" value="Carb_kinase_FGGY"/>
</dbReference>
<evidence type="ECO:0000313" key="7">
    <source>
        <dbReference type="EMBL" id="GLY91963.1"/>
    </source>
</evidence>
<dbReference type="PANTHER" id="PTHR43095:SF5">
    <property type="entry name" value="XYLULOSE KINASE"/>
    <property type="match status" value="1"/>
</dbReference>